<accession>A0A6J2WR13</accession>
<feature type="compositionally biased region" description="Low complexity" evidence="1">
    <location>
        <begin position="102"/>
        <end position="113"/>
    </location>
</feature>
<dbReference type="GO" id="GO:0003677">
    <property type="term" value="F:DNA binding"/>
    <property type="evidence" value="ECO:0007669"/>
    <property type="project" value="InterPro"/>
</dbReference>
<gene>
    <name evidence="3" type="primary">znf326</name>
</gene>
<dbReference type="InterPro" id="IPR007071">
    <property type="entry name" value="AKAP95"/>
</dbReference>
<evidence type="ECO:0000313" key="2">
    <source>
        <dbReference type="Proteomes" id="UP000504632"/>
    </source>
</evidence>
<dbReference type="GO" id="GO:0044609">
    <property type="term" value="C:DBIRD complex"/>
    <property type="evidence" value="ECO:0007669"/>
    <property type="project" value="TreeGrafter"/>
</dbReference>
<name>A0A6J2WR13_CHACN</name>
<feature type="region of interest" description="Disordered" evidence="1">
    <location>
        <begin position="389"/>
        <end position="429"/>
    </location>
</feature>
<dbReference type="PANTHER" id="PTHR12190:SF1">
    <property type="entry name" value="DBIRD COMPLEX SUBUNIT ZNF326"/>
    <property type="match status" value="1"/>
</dbReference>
<organism evidence="2 3">
    <name type="scientific">Chanos chanos</name>
    <name type="common">Milkfish</name>
    <name type="synonym">Mugil chanos</name>
    <dbReference type="NCBI Taxonomy" id="29144"/>
    <lineage>
        <taxon>Eukaryota</taxon>
        <taxon>Metazoa</taxon>
        <taxon>Chordata</taxon>
        <taxon>Craniata</taxon>
        <taxon>Vertebrata</taxon>
        <taxon>Euteleostomi</taxon>
        <taxon>Actinopterygii</taxon>
        <taxon>Neopterygii</taxon>
        <taxon>Teleostei</taxon>
        <taxon>Ostariophysi</taxon>
        <taxon>Gonorynchiformes</taxon>
        <taxon>Chanidae</taxon>
        <taxon>Chanos</taxon>
    </lineage>
</organism>
<dbReference type="GO" id="GO:0032784">
    <property type="term" value="P:regulation of DNA-templated transcription elongation"/>
    <property type="evidence" value="ECO:0007669"/>
    <property type="project" value="TreeGrafter"/>
</dbReference>
<dbReference type="Proteomes" id="UP000504632">
    <property type="component" value="Chromosome 14"/>
</dbReference>
<feature type="region of interest" description="Disordered" evidence="1">
    <location>
        <begin position="102"/>
        <end position="124"/>
    </location>
</feature>
<dbReference type="CTD" id="284695"/>
<feature type="compositionally biased region" description="Basic and acidic residues" evidence="1">
    <location>
        <begin position="413"/>
        <end position="429"/>
    </location>
</feature>
<dbReference type="GO" id="GO:0005634">
    <property type="term" value="C:nucleus"/>
    <property type="evidence" value="ECO:0007669"/>
    <property type="project" value="InterPro"/>
</dbReference>
<evidence type="ECO:0000256" key="1">
    <source>
        <dbReference type="SAM" id="MobiDB-lite"/>
    </source>
</evidence>
<evidence type="ECO:0000313" key="3">
    <source>
        <dbReference type="RefSeq" id="XP_030646933.1"/>
    </source>
</evidence>
<dbReference type="AlphaFoldDB" id="A0A6J2WR13"/>
<sequence length="429" mass="49082">MIRGDTGGRFTELAPISLDEPLCDSFERYGTREPYNSGFSKAESNPFNSGYGNYEGGYHDDFTTTWADDESSSWDSSYYRPGMRSSVSDSSRGSVYSSFSDLSTTTSSFATSDPKPAPVGSRGRVIPSYFQNHYGGRGTESAAPGMFGRPSPLVHLDYQHASPNFPVFRTMKRKMIAPVRPTILAKKQRTIRMGPDISIGVAKQKKLEARREKQRRRREKNNEKYGDMYRLAFTCTFCKFRTFEDKDIEKHFGSTSHKETLDHIRKQAKFDDRMISFLHDSMVHKFRKAMYRKQHGPPEHHIDEGQKVMEGVTEDDYMRKMEVVHCMSCDTHIPAIFGPVQQHLNSETHLKNKVLFKEQMKRDSVLTANSIINSPDVKARYEKYIKGEDPFAKEEMLTPAQESEGAMVETDNDQTKSENFEEQPRADLP</sequence>
<proteinExistence type="predicted"/>
<dbReference type="PANTHER" id="PTHR12190">
    <property type="entry name" value="A-KINASE ANCHOR PROTEIN AKAP 8"/>
    <property type="match status" value="1"/>
</dbReference>
<dbReference type="RefSeq" id="XP_030646933.1">
    <property type="nucleotide sequence ID" value="XM_030791073.1"/>
</dbReference>
<dbReference type="OrthoDB" id="9904304at2759"/>
<dbReference type="FunCoup" id="A0A6J2WR13">
    <property type="interactions" value="479"/>
</dbReference>
<protein>
    <submittedName>
        <fullName evidence="3">DBIRD complex subunit ZNF326</fullName>
    </submittedName>
</protein>
<reference evidence="3" key="1">
    <citation type="submission" date="2025-08" db="UniProtKB">
        <authorList>
            <consortium name="RefSeq"/>
        </authorList>
    </citation>
    <scope>IDENTIFICATION</scope>
</reference>
<dbReference type="Pfam" id="PF04988">
    <property type="entry name" value="AKAP95"/>
    <property type="match status" value="1"/>
</dbReference>
<dbReference type="GeneID" id="115827260"/>
<dbReference type="InParanoid" id="A0A6J2WR13"/>
<keyword evidence="2" id="KW-1185">Reference proteome</keyword>